<evidence type="ECO:0008006" key="3">
    <source>
        <dbReference type="Google" id="ProtNLM"/>
    </source>
</evidence>
<dbReference type="AlphaFoldDB" id="A0A1L3JHE6"/>
<dbReference type="Pfam" id="PF08907">
    <property type="entry name" value="DUF1853"/>
    <property type="match status" value="1"/>
</dbReference>
<organism evidence="1 2">
    <name type="scientific">Tenacibaculum todarodis</name>
    <dbReference type="NCBI Taxonomy" id="1850252"/>
    <lineage>
        <taxon>Bacteria</taxon>
        <taxon>Pseudomonadati</taxon>
        <taxon>Bacteroidota</taxon>
        <taxon>Flavobacteriia</taxon>
        <taxon>Flavobacteriales</taxon>
        <taxon>Flavobacteriaceae</taxon>
        <taxon>Tenacibaculum</taxon>
    </lineage>
</organism>
<dbReference type="KEGG" id="ten:LPB136_03780"/>
<protein>
    <recommendedName>
        <fullName evidence="3">DUF1853 domain-containing protein</fullName>
    </recommendedName>
</protein>
<dbReference type="RefSeq" id="WP_072554863.1">
    <property type="nucleotide sequence ID" value="NZ_CP018155.1"/>
</dbReference>
<dbReference type="Proteomes" id="UP000181898">
    <property type="component" value="Chromosome"/>
</dbReference>
<gene>
    <name evidence="1" type="ORF">LPB136_03780</name>
</gene>
<reference evidence="1 2" key="1">
    <citation type="submission" date="2016-11" db="EMBL/GenBank/DDBJ databases">
        <title>Tenacibaculum sp. LPB0136, isolated from marine environment.</title>
        <authorList>
            <person name="Kim E."/>
            <person name="Yi H."/>
        </authorList>
    </citation>
    <scope>NUCLEOTIDE SEQUENCE [LARGE SCALE GENOMIC DNA]</scope>
    <source>
        <strain evidence="1 2">LPB0136</strain>
    </source>
</reference>
<evidence type="ECO:0000313" key="2">
    <source>
        <dbReference type="Proteomes" id="UP000181898"/>
    </source>
</evidence>
<name>A0A1L3JHE6_9FLAO</name>
<dbReference type="OrthoDB" id="1466769at2"/>
<proteinExistence type="predicted"/>
<evidence type="ECO:0000313" key="1">
    <source>
        <dbReference type="EMBL" id="APG64537.1"/>
    </source>
</evidence>
<dbReference type="InterPro" id="IPR015003">
    <property type="entry name" value="DUF1853"/>
</dbReference>
<dbReference type="STRING" id="1850252.LPB136_03780"/>
<keyword evidence="2" id="KW-1185">Reference proteome</keyword>
<sequence>MHKNTEDLQLQYQGFLETPFLWNGKGVFGFQQFQNNSVNTVSFNFNLQQKLRLGKLVERFVSFELAKDSKIEVLAENIQIQKDKITLGELDCLLLRNEKPIHLEIIYKFYLYDSSIGNTEIEHFIGPNRKDSLTQKLTKLKEKQLPLLYANQCKAYLESINLEASNIEQQIYFKAQLFVPYDNLKLKLNTLNQNCITGFYVNRKELLEFSNCKFHIPNKHNWLLKPHKNINWLKFDDFFEKLDTFLIDEKSPLCWLKKINGELHRIFVVWW</sequence>
<accession>A0A1L3JHE6</accession>
<dbReference type="EMBL" id="CP018155">
    <property type="protein sequence ID" value="APG64537.1"/>
    <property type="molecule type" value="Genomic_DNA"/>
</dbReference>